<dbReference type="EMBL" id="NCVQ01000008">
    <property type="protein sequence ID" value="PWZ14197.1"/>
    <property type="molecule type" value="Genomic_DNA"/>
</dbReference>
<evidence type="ECO:0000313" key="1">
    <source>
        <dbReference type="EMBL" id="PWZ14197.1"/>
    </source>
</evidence>
<evidence type="ECO:0000313" key="2">
    <source>
        <dbReference type="Proteomes" id="UP000251960"/>
    </source>
</evidence>
<name>A0A3L6E1U4_MAIZE</name>
<accession>A0A3L6E1U4</accession>
<comment type="caution">
    <text evidence="1">The sequence shown here is derived from an EMBL/GenBank/DDBJ whole genome shotgun (WGS) entry which is preliminary data.</text>
</comment>
<dbReference type="AlphaFoldDB" id="A0A3L6E1U4"/>
<gene>
    <name evidence="1" type="ORF">Zm00014a_020958</name>
</gene>
<sequence>MVIVKNLYSGYIFSPPCYPECPCILCGLYFHPTVDDDDGVIFEDDADENEGYLFAGQYEDTDEDIEIDGSQDELTATDVPDPYDKVYSNIPKETHAQDCYQLRLLHREEV</sequence>
<dbReference type="Proteomes" id="UP000251960">
    <property type="component" value="Chromosome 7"/>
</dbReference>
<reference evidence="1 2" key="1">
    <citation type="journal article" date="2018" name="Nat. Genet.">
        <title>Extensive intraspecific gene order and gene structural variations between Mo17 and other maize genomes.</title>
        <authorList>
            <person name="Sun S."/>
            <person name="Zhou Y."/>
            <person name="Chen J."/>
            <person name="Shi J."/>
            <person name="Zhao H."/>
            <person name="Zhao H."/>
            <person name="Song W."/>
            <person name="Zhang M."/>
            <person name="Cui Y."/>
            <person name="Dong X."/>
            <person name="Liu H."/>
            <person name="Ma X."/>
            <person name="Jiao Y."/>
            <person name="Wang B."/>
            <person name="Wei X."/>
            <person name="Stein J.C."/>
            <person name="Glaubitz J.C."/>
            <person name="Lu F."/>
            <person name="Yu G."/>
            <person name="Liang C."/>
            <person name="Fengler K."/>
            <person name="Li B."/>
            <person name="Rafalski A."/>
            <person name="Schnable P.S."/>
            <person name="Ware D.H."/>
            <person name="Buckler E.S."/>
            <person name="Lai J."/>
        </authorList>
    </citation>
    <scope>NUCLEOTIDE SEQUENCE [LARGE SCALE GENOMIC DNA]</scope>
    <source>
        <strain evidence="2">cv. Missouri 17</strain>
        <tissue evidence="1">Seedling</tissue>
    </source>
</reference>
<protein>
    <submittedName>
        <fullName evidence="1">Uncharacterized protein</fullName>
    </submittedName>
</protein>
<proteinExistence type="predicted"/>
<organism evidence="1 2">
    <name type="scientific">Zea mays</name>
    <name type="common">Maize</name>
    <dbReference type="NCBI Taxonomy" id="4577"/>
    <lineage>
        <taxon>Eukaryota</taxon>
        <taxon>Viridiplantae</taxon>
        <taxon>Streptophyta</taxon>
        <taxon>Embryophyta</taxon>
        <taxon>Tracheophyta</taxon>
        <taxon>Spermatophyta</taxon>
        <taxon>Magnoliopsida</taxon>
        <taxon>Liliopsida</taxon>
        <taxon>Poales</taxon>
        <taxon>Poaceae</taxon>
        <taxon>PACMAD clade</taxon>
        <taxon>Panicoideae</taxon>
        <taxon>Andropogonodae</taxon>
        <taxon>Andropogoneae</taxon>
        <taxon>Tripsacinae</taxon>
        <taxon>Zea</taxon>
    </lineage>
</organism>